<reference evidence="2 3" key="1">
    <citation type="submission" date="2019-10" db="EMBL/GenBank/DDBJ databases">
        <title>Assembly and Annotation for the nematode Trichostrongylus colubriformis.</title>
        <authorList>
            <person name="Martin J."/>
        </authorList>
    </citation>
    <scope>NUCLEOTIDE SEQUENCE [LARGE SCALE GENOMIC DNA]</scope>
    <source>
        <strain evidence="2">G859</strain>
        <tissue evidence="2">Whole worm</tissue>
    </source>
</reference>
<evidence type="ECO:0000256" key="1">
    <source>
        <dbReference type="SAM" id="Phobius"/>
    </source>
</evidence>
<name>A0AAN8EVC3_TRICO</name>
<keyword evidence="1" id="KW-1133">Transmembrane helix</keyword>
<dbReference type="Proteomes" id="UP001331761">
    <property type="component" value="Unassembled WGS sequence"/>
</dbReference>
<protein>
    <submittedName>
        <fullName evidence="2">Uncharacterized protein</fullName>
    </submittedName>
</protein>
<feature type="transmembrane region" description="Helical" evidence="1">
    <location>
        <begin position="70"/>
        <end position="90"/>
    </location>
</feature>
<dbReference type="AlphaFoldDB" id="A0AAN8EVC3"/>
<accession>A0AAN8EVC3</accession>
<feature type="transmembrane region" description="Helical" evidence="1">
    <location>
        <begin position="38"/>
        <end position="58"/>
    </location>
</feature>
<evidence type="ECO:0000313" key="3">
    <source>
        <dbReference type="Proteomes" id="UP001331761"/>
    </source>
</evidence>
<keyword evidence="3" id="KW-1185">Reference proteome</keyword>
<sequence>MSFGQPRVPSQVCVNMDAPSVRTRLITPPFNETTDFSFIYISNFVTITVILASAFLVWRWGLHGFGTHLSVALALILLIFNAYLGARAWADLHYQNEMYLKYQLRNVSHVRPAITANEKFRRNTPSPVWIERNNYANELEHDGVVK</sequence>
<proteinExistence type="predicted"/>
<keyword evidence="1" id="KW-0472">Membrane</keyword>
<keyword evidence="1" id="KW-0812">Transmembrane</keyword>
<evidence type="ECO:0000313" key="2">
    <source>
        <dbReference type="EMBL" id="KAK5968961.1"/>
    </source>
</evidence>
<organism evidence="2 3">
    <name type="scientific">Trichostrongylus colubriformis</name>
    <name type="common">Black scour worm</name>
    <dbReference type="NCBI Taxonomy" id="6319"/>
    <lineage>
        <taxon>Eukaryota</taxon>
        <taxon>Metazoa</taxon>
        <taxon>Ecdysozoa</taxon>
        <taxon>Nematoda</taxon>
        <taxon>Chromadorea</taxon>
        <taxon>Rhabditida</taxon>
        <taxon>Rhabditina</taxon>
        <taxon>Rhabditomorpha</taxon>
        <taxon>Strongyloidea</taxon>
        <taxon>Trichostrongylidae</taxon>
        <taxon>Trichostrongylus</taxon>
    </lineage>
</organism>
<comment type="caution">
    <text evidence="2">The sequence shown here is derived from an EMBL/GenBank/DDBJ whole genome shotgun (WGS) entry which is preliminary data.</text>
</comment>
<dbReference type="EMBL" id="WIXE01020786">
    <property type="protein sequence ID" value="KAK5968961.1"/>
    <property type="molecule type" value="Genomic_DNA"/>
</dbReference>
<gene>
    <name evidence="2" type="ORF">GCK32_011918</name>
</gene>